<evidence type="ECO:0000313" key="11">
    <source>
        <dbReference type="Proteomes" id="UP000823388"/>
    </source>
</evidence>
<feature type="region of interest" description="Disordered" evidence="8">
    <location>
        <begin position="49"/>
        <end position="96"/>
    </location>
</feature>
<dbReference type="NCBIfam" id="TIGR01557">
    <property type="entry name" value="myb_SHAQKYF"/>
    <property type="match status" value="1"/>
</dbReference>
<feature type="compositionally biased region" description="Low complexity" evidence="8">
    <location>
        <begin position="264"/>
        <end position="274"/>
    </location>
</feature>
<comment type="caution">
    <text evidence="10">The sequence shown here is derived from an EMBL/GenBank/DDBJ whole genome shotgun (WGS) entry which is preliminary data.</text>
</comment>
<dbReference type="GO" id="GO:0010158">
    <property type="term" value="P:abaxial cell fate specification"/>
    <property type="evidence" value="ECO:0007669"/>
    <property type="project" value="InterPro"/>
</dbReference>
<comment type="subcellular location">
    <subcellularLocation>
        <location evidence="1">Nucleus</location>
    </subcellularLocation>
</comment>
<keyword evidence="6" id="KW-0804">Transcription</keyword>
<dbReference type="InterPro" id="IPR006447">
    <property type="entry name" value="Myb_dom_plants"/>
</dbReference>
<evidence type="ECO:0000256" key="1">
    <source>
        <dbReference type="ARBA" id="ARBA00004123"/>
    </source>
</evidence>
<feature type="region of interest" description="Disordered" evidence="8">
    <location>
        <begin position="264"/>
        <end position="284"/>
    </location>
</feature>
<feature type="compositionally biased region" description="Low complexity" evidence="8">
    <location>
        <begin position="55"/>
        <end position="67"/>
    </location>
</feature>
<evidence type="ECO:0000259" key="9">
    <source>
        <dbReference type="Pfam" id="PF00249"/>
    </source>
</evidence>
<feature type="compositionally biased region" description="Low complexity" evidence="8">
    <location>
        <begin position="330"/>
        <end position="341"/>
    </location>
</feature>
<keyword evidence="4" id="KW-0805">Transcription regulation</keyword>
<evidence type="ECO:0000256" key="6">
    <source>
        <dbReference type="ARBA" id="ARBA00023163"/>
    </source>
</evidence>
<dbReference type="Pfam" id="PF00249">
    <property type="entry name" value="Myb_DNA-binding"/>
    <property type="match status" value="1"/>
</dbReference>
<dbReference type="AlphaFoldDB" id="A0A8T0V1V2"/>
<feature type="region of interest" description="Disordered" evidence="8">
    <location>
        <begin position="193"/>
        <end position="219"/>
    </location>
</feature>
<evidence type="ECO:0000256" key="5">
    <source>
        <dbReference type="ARBA" id="ARBA00023125"/>
    </source>
</evidence>
<dbReference type="PANTHER" id="PTHR31496">
    <property type="entry name" value="TRANSCRIPTION FACTOR KAN2-RELATED"/>
    <property type="match status" value="1"/>
</dbReference>
<dbReference type="GO" id="GO:0006355">
    <property type="term" value="P:regulation of DNA-templated transcription"/>
    <property type="evidence" value="ECO:0007669"/>
    <property type="project" value="InterPro"/>
</dbReference>
<dbReference type="GO" id="GO:0000976">
    <property type="term" value="F:transcription cis-regulatory region binding"/>
    <property type="evidence" value="ECO:0007669"/>
    <property type="project" value="InterPro"/>
</dbReference>
<dbReference type="OrthoDB" id="551907at2759"/>
<feature type="region of interest" description="Disordered" evidence="8">
    <location>
        <begin position="1"/>
        <end position="21"/>
    </location>
</feature>
<dbReference type="Proteomes" id="UP000823388">
    <property type="component" value="Chromosome 3K"/>
</dbReference>
<evidence type="ECO:0000256" key="7">
    <source>
        <dbReference type="ARBA" id="ARBA00023242"/>
    </source>
</evidence>
<dbReference type="Gene3D" id="1.10.10.60">
    <property type="entry name" value="Homeodomain-like"/>
    <property type="match status" value="1"/>
</dbReference>
<dbReference type="PANTHER" id="PTHR31496:SF3">
    <property type="entry name" value="TRANSCRIPTION REPRESSOR KAN1"/>
    <property type="match status" value="1"/>
</dbReference>
<protein>
    <recommendedName>
        <fullName evidence="9">Myb-like domain-containing protein</fullName>
    </recommendedName>
</protein>
<evidence type="ECO:0000256" key="4">
    <source>
        <dbReference type="ARBA" id="ARBA00023015"/>
    </source>
</evidence>
<keyword evidence="2" id="KW-0217">Developmental protein</keyword>
<keyword evidence="11" id="KW-1185">Reference proteome</keyword>
<dbReference type="InterPro" id="IPR001005">
    <property type="entry name" value="SANT/Myb"/>
</dbReference>
<dbReference type="FunFam" id="1.10.10.60:FF:000002">
    <property type="entry name" value="Myb family transcription factor"/>
    <property type="match status" value="1"/>
</dbReference>
<evidence type="ECO:0000313" key="10">
    <source>
        <dbReference type="EMBL" id="KAG2630432.1"/>
    </source>
</evidence>
<organism evidence="10 11">
    <name type="scientific">Panicum virgatum</name>
    <name type="common">Blackwell switchgrass</name>
    <dbReference type="NCBI Taxonomy" id="38727"/>
    <lineage>
        <taxon>Eukaryota</taxon>
        <taxon>Viridiplantae</taxon>
        <taxon>Streptophyta</taxon>
        <taxon>Embryophyta</taxon>
        <taxon>Tracheophyta</taxon>
        <taxon>Spermatophyta</taxon>
        <taxon>Magnoliopsida</taxon>
        <taxon>Liliopsida</taxon>
        <taxon>Poales</taxon>
        <taxon>Poaceae</taxon>
        <taxon>PACMAD clade</taxon>
        <taxon>Panicoideae</taxon>
        <taxon>Panicodae</taxon>
        <taxon>Paniceae</taxon>
        <taxon>Panicinae</taxon>
        <taxon>Panicum</taxon>
        <taxon>Panicum sect. Hiantes</taxon>
    </lineage>
</organism>
<keyword evidence="5" id="KW-0238">DNA-binding</keyword>
<dbReference type="GO" id="GO:0005634">
    <property type="term" value="C:nucleus"/>
    <property type="evidence" value="ECO:0007669"/>
    <property type="project" value="UniProtKB-SubCell"/>
</dbReference>
<dbReference type="InterPro" id="IPR044847">
    <property type="entry name" value="KAN_fam"/>
</dbReference>
<gene>
    <name evidence="10" type="ORF">PVAP13_3KG488200</name>
</gene>
<sequence length="416" mass="44735">MATPDLSLHISPPSSAEAGGEMQAVEPRLLLLGLELDMAAAPPPAVMKTGDAAAQRHGGLQQVQQQQRRLHQPSQTAHGFKKSSGGAGGGRRSARAPRMRWTTALHAHFVHAVELLGGHERATPKSVLELMNVKDLTLAHVKSHLQMYRAVKGTDRSCFAGHGQARDMAFLRRGAAGEVDGFDVFNSNSSVNTATTFNNDTARRSRSPSGEQQQRRRLDHQEAAVAACAWIRAHQRLQSCGSDELTLQPPPCRLRPAADRLLTTTEEQCQQQQGSKGGEQDHLGEGGAVAVHHLADEQAREKLPSSPPPPHDHHHAGSGLFRWPSPANNTSSSGDDTVSSSERLQQRHYCSGGGGGGMGVRLAAVGLPAPPPPSLEMSLGRQGWQMEQRVGDEFEFEFESSSPPAAPNELTMLKCL</sequence>
<dbReference type="InterPro" id="IPR009057">
    <property type="entry name" value="Homeodomain-like_sf"/>
</dbReference>
<dbReference type="EMBL" id="CM029041">
    <property type="protein sequence ID" value="KAG2630432.1"/>
    <property type="molecule type" value="Genomic_DNA"/>
</dbReference>
<keyword evidence="7" id="KW-0539">Nucleus</keyword>
<feature type="domain" description="Myb-like" evidence="9">
    <location>
        <begin position="98"/>
        <end position="149"/>
    </location>
</feature>
<proteinExistence type="predicted"/>
<reference evidence="10" key="1">
    <citation type="submission" date="2020-05" db="EMBL/GenBank/DDBJ databases">
        <title>WGS assembly of Panicum virgatum.</title>
        <authorList>
            <person name="Lovell J.T."/>
            <person name="Jenkins J."/>
            <person name="Shu S."/>
            <person name="Juenger T.E."/>
            <person name="Schmutz J."/>
        </authorList>
    </citation>
    <scope>NUCLEOTIDE SEQUENCE</scope>
    <source>
        <strain evidence="10">AP13</strain>
    </source>
</reference>
<evidence type="ECO:0000256" key="2">
    <source>
        <dbReference type="ARBA" id="ARBA00022473"/>
    </source>
</evidence>
<keyword evidence="3" id="KW-0221">Differentiation</keyword>
<dbReference type="SUPFAM" id="SSF46689">
    <property type="entry name" value="Homeodomain-like"/>
    <property type="match status" value="1"/>
</dbReference>
<feature type="region of interest" description="Disordered" evidence="8">
    <location>
        <begin position="298"/>
        <end position="355"/>
    </location>
</feature>
<accession>A0A8T0V1V2</accession>
<evidence type="ECO:0000256" key="8">
    <source>
        <dbReference type="SAM" id="MobiDB-lite"/>
    </source>
</evidence>
<evidence type="ECO:0000256" key="3">
    <source>
        <dbReference type="ARBA" id="ARBA00022782"/>
    </source>
</evidence>
<name>A0A8T0V1V2_PANVG</name>